<organism evidence="10 11">
    <name type="scientific">Adiantum capillus-veneris</name>
    <name type="common">Maidenhair fern</name>
    <dbReference type="NCBI Taxonomy" id="13818"/>
    <lineage>
        <taxon>Eukaryota</taxon>
        <taxon>Viridiplantae</taxon>
        <taxon>Streptophyta</taxon>
        <taxon>Embryophyta</taxon>
        <taxon>Tracheophyta</taxon>
        <taxon>Polypodiopsida</taxon>
        <taxon>Polypodiidae</taxon>
        <taxon>Polypodiales</taxon>
        <taxon>Pteridineae</taxon>
        <taxon>Pteridaceae</taxon>
        <taxon>Vittarioideae</taxon>
        <taxon>Adiantum</taxon>
    </lineage>
</organism>
<evidence type="ECO:0000256" key="2">
    <source>
        <dbReference type="ARBA" id="ARBA00022528"/>
    </source>
</evidence>
<evidence type="ECO:0000313" key="10">
    <source>
        <dbReference type="EMBL" id="KAI5074979.1"/>
    </source>
</evidence>
<proteinExistence type="predicted"/>
<feature type="region of interest" description="Disordered" evidence="7">
    <location>
        <begin position="1"/>
        <end position="27"/>
    </location>
</feature>
<feature type="compositionally biased region" description="Basic residues" evidence="7">
    <location>
        <begin position="1"/>
        <end position="13"/>
    </location>
</feature>
<dbReference type="InterPro" id="IPR003593">
    <property type="entry name" value="AAA+_ATPase"/>
</dbReference>
<keyword evidence="11" id="KW-1185">Reference proteome</keyword>
<evidence type="ECO:0000313" key="11">
    <source>
        <dbReference type="Proteomes" id="UP000886520"/>
    </source>
</evidence>
<dbReference type="AlphaFoldDB" id="A0A9D4ZGV9"/>
<dbReference type="GO" id="GO:0009507">
    <property type="term" value="C:chloroplast"/>
    <property type="evidence" value="ECO:0007669"/>
    <property type="project" value="UniProtKB-SubCell"/>
</dbReference>
<dbReference type="PRINTS" id="PR00300">
    <property type="entry name" value="CLPPROTEASEA"/>
</dbReference>
<comment type="subcellular location">
    <subcellularLocation>
        <location evidence="1">Plastid</location>
        <location evidence="1">Chloroplast</location>
    </subcellularLocation>
</comment>
<dbReference type="SMART" id="SM01086">
    <property type="entry name" value="ClpB_D2-small"/>
    <property type="match status" value="1"/>
</dbReference>
<dbReference type="FunFam" id="1.10.8.60:FF:000017">
    <property type="entry name" value="ATP-dependent chaperone ClpB"/>
    <property type="match status" value="1"/>
</dbReference>
<sequence>MARSKSNTKRTPRGRSESNTLRLRSAGGAGDVGPLVTEADIQQIVSAWTGIPVEKVSIDESSRLLKMEETLHKRVIGQDEAVKAISRAIRRARVGLKNPNRPIASFIFSGPTGVGKSELAKALAAYYFGSQEAMIRLDMSEFMERHTVSKLIGSPPGYVGYSEGGQLTEAVRRRPYTVVLFDEIEKAHPDVFNMMLQILEDGRLTDSKGRTVDFKNTLLIMTSNVGSSVIEKGGGGIGFQLDYGEKDSSYNRIKTLVNEELKQYFRPEFLNRLDEIIVFRQLTKTEVKEIAEIMLNEVFDRVKKKLIDLQVTERFKDRIVDEGYSPSYGARPLRRAIMRLLEDSLAERILGGEIKEGDSAIIDVDTEGNVTILNGTTGTASTSSVEAPAGIA</sequence>
<dbReference type="Pfam" id="PF07724">
    <property type="entry name" value="AAA_2"/>
    <property type="match status" value="1"/>
</dbReference>
<evidence type="ECO:0000256" key="7">
    <source>
        <dbReference type="SAM" id="MobiDB-lite"/>
    </source>
</evidence>
<dbReference type="InterPro" id="IPR050130">
    <property type="entry name" value="ClpA_ClpB"/>
</dbReference>
<comment type="caution">
    <text evidence="10">The sequence shown here is derived from an EMBL/GenBank/DDBJ whole genome shotgun (WGS) entry which is preliminary data.</text>
</comment>
<evidence type="ECO:0000259" key="9">
    <source>
        <dbReference type="SMART" id="SM01086"/>
    </source>
</evidence>
<protein>
    <submittedName>
        <fullName evidence="10">Uncharacterized protein</fullName>
    </submittedName>
</protein>
<dbReference type="InterPro" id="IPR027417">
    <property type="entry name" value="P-loop_NTPase"/>
</dbReference>
<keyword evidence="4" id="KW-0547">Nucleotide-binding</keyword>
<dbReference type="FunFam" id="3.40.50.300:FF:000025">
    <property type="entry name" value="ATP-dependent Clp protease subunit"/>
    <property type="match status" value="1"/>
</dbReference>
<dbReference type="PROSITE" id="PS00871">
    <property type="entry name" value="CLPAB_2"/>
    <property type="match status" value="1"/>
</dbReference>
<dbReference type="EMBL" id="JABFUD020000010">
    <property type="protein sequence ID" value="KAI5074979.1"/>
    <property type="molecule type" value="Genomic_DNA"/>
</dbReference>
<dbReference type="InterPro" id="IPR019489">
    <property type="entry name" value="Clp_ATPase_C"/>
</dbReference>
<dbReference type="GO" id="GO:0005524">
    <property type="term" value="F:ATP binding"/>
    <property type="evidence" value="ECO:0007669"/>
    <property type="project" value="UniProtKB-KW"/>
</dbReference>
<dbReference type="GO" id="GO:0034605">
    <property type="term" value="P:cellular response to heat"/>
    <property type="evidence" value="ECO:0007669"/>
    <property type="project" value="TreeGrafter"/>
</dbReference>
<dbReference type="SMART" id="SM00382">
    <property type="entry name" value="AAA"/>
    <property type="match status" value="1"/>
</dbReference>
<accession>A0A9D4ZGV9</accession>
<keyword evidence="5" id="KW-0067">ATP-binding</keyword>
<evidence type="ECO:0000256" key="1">
    <source>
        <dbReference type="ARBA" id="ARBA00004229"/>
    </source>
</evidence>
<feature type="domain" description="AAA+ ATPase" evidence="8">
    <location>
        <begin position="102"/>
        <end position="283"/>
    </location>
</feature>
<dbReference type="InterPro" id="IPR003959">
    <property type="entry name" value="ATPase_AAA_core"/>
</dbReference>
<evidence type="ECO:0000256" key="3">
    <source>
        <dbReference type="ARBA" id="ARBA00022737"/>
    </source>
</evidence>
<keyword evidence="2" id="KW-0150">Chloroplast</keyword>
<dbReference type="Gene3D" id="1.10.8.60">
    <property type="match status" value="1"/>
</dbReference>
<reference evidence="10" key="1">
    <citation type="submission" date="2021-01" db="EMBL/GenBank/DDBJ databases">
        <title>Adiantum capillus-veneris genome.</title>
        <authorList>
            <person name="Fang Y."/>
            <person name="Liao Q."/>
        </authorList>
    </citation>
    <scope>NUCLEOTIDE SEQUENCE</scope>
    <source>
        <strain evidence="10">H3</strain>
        <tissue evidence="10">Leaf</tissue>
    </source>
</reference>
<evidence type="ECO:0000256" key="4">
    <source>
        <dbReference type="ARBA" id="ARBA00022741"/>
    </source>
</evidence>
<name>A0A9D4ZGV9_ADICA</name>
<evidence type="ECO:0000256" key="6">
    <source>
        <dbReference type="ARBA" id="ARBA00023186"/>
    </source>
</evidence>
<evidence type="ECO:0000259" key="8">
    <source>
        <dbReference type="SMART" id="SM00382"/>
    </source>
</evidence>
<dbReference type="OrthoDB" id="47330at2759"/>
<dbReference type="Proteomes" id="UP000886520">
    <property type="component" value="Chromosome 10"/>
</dbReference>
<gene>
    <name evidence="10" type="ORF">GOP47_0010940</name>
</gene>
<keyword evidence="6" id="KW-0143">Chaperone</keyword>
<feature type="domain" description="Clp ATPase C-terminal" evidence="9">
    <location>
        <begin position="282"/>
        <end position="372"/>
    </location>
</feature>
<dbReference type="GO" id="GO:0016887">
    <property type="term" value="F:ATP hydrolysis activity"/>
    <property type="evidence" value="ECO:0007669"/>
    <property type="project" value="InterPro"/>
</dbReference>
<dbReference type="Pfam" id="PF10431">
    <property type="entry name" value="ClpB_D2-small"/>
    <property type="match status" value="1"/>
</dbReference>
<keyword evidence="2" id="KW-0934">Plastid</keyword>
<keyword evidence="3" id="KW-0677">Repeat</keyword>
<dbReference type="InterPro" id="IPR001270">
    <property type="entry name" value="ClpA/B"/>
</dbReference>
<dbReference type="InterPro" id="IPR028299">
    <property type="entry name" value="ClpA/B_CS2"/>
</dbReference>
<dbReference type="PANTHER" id="PTHR11638:SF155">
    <property type="entry name" value="CHAPERONE PROTEIN CLPC1, CHLOROPLASTIC-LIKE"/>
    <property type="match status" value="1"/>
</dbReference>
<dbReference type="CDD" id="cd19499">
    <property type="entry name" value="RecA-like_ClpB_Hsp104-like"/>
    <property type="match status" value="1"/>
</dbReference>
<evidence type="ECO:0000256" key="5">
    <source>
        <dbReference type="ARBA" id="ARBA00022840"/>
    </source>
</evidence>
<dbReference type="PANTHER" id="PTHR11638">
    <property type="entry name" value="ATP-DEPENDENT CLP PROTEASE"/>
    <property type="match status" value="1"/>
</dbReference>
<dbReference type="Gene3D" id="3.40.50.300">
    <property type="entry name" value="P-loop containing nucleotide triphosphate hydrolases"/>
    <property type="match status" value="1"/>
</dbReference>
<dbReference type="SUPFAM" id="SSF52540">
    <property type="entry name" value="P-loop containing nucleoside triphosphate hydrolases"/>
    <property type="match status" value="1"/>
</dbReference>